<evidence type="ECO:0000256" key="5">
    <source>
        <dbReference type="ARBA" id="ARBA00022692"/>
    </source>
</evidence>
<keyword evidence="7" id="KW-0915">Sodium</keyword>
<evidence type="ECO:0000256" key="14">
    <source>
        <dbReference type="SAM" id="MobiDB-lite"/>
    </source>
</evidence>
<proteinExistence type="inferred from homology"/>
<dbReference type="GO" id="GO:0006814">
    <property type="term" value="P:sodium ion transport"/>
    <property type="evidence" value="ECO:0007669"/>
    <property type="project" value="UniProtKB-KW"/>
</dbReference>
<keyword evidence="9 15" id="KW-0472">Membrane</keyword>
<evidence type="ECO:0000256" key="2">
    <source>
        <dbReference type="ARBA" id="ARBA00006434"/>
    </source>
</evidence>
<feature type="transmembrane region" description="Helical" evidence="15">
    <location>
        <begin position="114"/>
        <end position="133"/>
    </location>
</feature>
<accession>A0A3B5QMN2</accession>
<evidence type="ECO:0000256" key="10">
    <source>
        <dbReference type="ARBA" id="ARBA00023180"/>
    </source>
</evidence>
<sequence length="644" mass="69456">MGEVVQMHFTTVDYVIFVLLLVASAGIGLFYAFSGGRQRTTQEFLLADRSMSCLPVSLSLLATFQSAVAILGAPSEVYAFGTQYWFLGCSYFLGLLIPAHVFIPIFYRLRLSSAYEVIYMGVVLYAPALALNAVTGFDLWGAVLAMGLVCTLYTALGGLKAVIWTDVFQTVVMFAGQLAVIVVGANQAGGIVEVWRKAVNGSRIAGLDLNPDPLERHTFWTLGVGGVFLMLALYGVNQAQVQRYLSSRTEKEAVMSCYVVFPCQQIVLCLGCLMGLVMFARYGEDSPLDKGYVKSNDQMVLYFVMDVFRDLPGLPGLFVACLFSGALSTISSAFNSLATVTMEDLIKPHFPNMTEARATLLSKGLALAYGLVCLAMAYVASIMGSVLQAAFSIFGMVGGPLLGLFCLGIFFPWANSVVSLNSGRPLETCPRETVLHTSSLNHCDVSCCQGAVVGLAAGLAMAFWVGIGSFVMRMSRPPPGPQLNATALPLFHNMTTTVLSSLVTSPTAKPRPTGVEALYTLSYMWYSAHNSATVVVVGLLVSLITGPMKERELTPGTVFPVLGTLLFFLPERYKEKLCCITPLALKPTEISSQPYQMAKKDGNGAACCKEDTATEDKELESDRAQTEDEDMDAPTAHTVQETAL</sequence>
<dbReference type="PANTHER" id="PTHR42985:SF2">
    <property type="entry name" value="SODIUM-DEPENDENT MULTIVITAMIN TRANSPORTER"/>
    <property type="match status" value="1"/>
</dbReference>
<evidence type="ECO:0000256" key="11">
    <source>
        <dbReference type="ARBA" id="ARBA00023201"/>
    </source>
</evidence>
<dbReference type="InterPro" id="IPR051163">
    <property type="entry name" value="Sodium:Solute_Symporter_SSF"/>
</dbReference>
<reference evidence="16" key="3">
    <citation type="submission" date="2025-08" db="UniProtKB">
        <authorList>
            <consortium name="Ensembl"/>
        </authorList>
    </citation>
    <scope>IDENTIFICATION</scope>
    <source>
        <strain evidence="16">JP 163 A</strain>
    </source>
</reference>
<feature type="transmembrane region" description="Helical" evidence="15">
    <location>
        <begin position="523"/>
        <end position="544"/>
    </location>
</feature>
<comment type="catalytic activity">
    <reaction evidence="12">
        <text>iodide(out) + 2 Na(+)(out) = iodide(in) + 2 Na(+)(in)</text>
        <dbReference type="Rhea" id="RHEA:71207"/>
        <dbReference type="ChEBI" id="CHEBI:16382"/>
        <dbReference type="ChEBI" id="CHEBI:29101"/>
    </reaction>
</comment>
<feature type="transmembrane region" description="Helical" evidence="15">
    <location>
        <begin position="171"/>
        <end position="192"/>
    </location>
</feature>
<feature type="transmembrane region" description="Helical" evidence="15">
    <location>
        <begin position="451"/>
        <end position="472"/>
    </location>
</feature>
<comment type="similarity">
    <text evidence="2 13">Belongs to the sodium:solute symporter (SSF) (TC 2.A.21) family.</text>
</comment>
<dbReference type="Proteomes" id="UP000002852">
    <property type="component" value="Unassembled WGS sequence"/>
</dbReference>
<keyword evidence="6 15" id="KW-1133">Transmembrane helix</keyword>
<dbReference type="GO" id="GO:0098660">
    <property type="term" value="P:inorganic ion transmembrane transport"/>
    <property type="evidence" value="ECO:0007669"/>
    <property type="project" value="UniProtKB-ARBA"/>
</dbReference>
<dbReference type="AlphaFoldDB" id="A0A3B5QMN2"/>
<evidence type="ECO:0000256" key="13">
    <source>
        <dbReference type="RuleBase" id="RU362091"/>
    </source>
</evidence>
<dbReference type="GO" id="GO:0005886">
    <property type="term" value="C:plasma membrane"/>
    <property type="evidence" value="ECO:0007669"/>
    <property type="project" value="UniProtKB-SubCell"/>
</dbReference>
<evidence type="ECO:0000256" key="15">
    <source>
        <dbReference type="SAM" id="Phobius"/>
    </source>
</evidence>
<feature type="transmembrane region" description="Helical" evidence="15">
    <location>
        <begin position="139"/>
        <end position="159"/>
    </location>
</feature>
<keyword evidence="11" id="KW-0739">Sodium transport</keyword>
<keyword evidence="3" id="KW-0813">Transport</keyword>
<dbReference type="NCBIfam" id="TIGR00813">
    <property type="entry name" value="sss"/>
    <property type="match status" value="1"/>
</dbReference>
<dbReference type="InterPro" id="IPR018212">
    <property type="entry name" value="Na/solute_symporter_CS"/>
</dbReference>
<feature type="region of interest" description="Disordered" evidence="14">
    <location>
        <begin position="600"/>
        <end position="644"/>
    </location>
</feature>
<dbReference type="PROSITE" id="PS50283">
    <property type="entry name" value="NA_SOLUT_SYMP_3"/>
    <property type="match status" value="1"/>
</dbReference>
<evidence type="ECO:0000256" key="9">
    <source>
        <dbReference type="ARBA" id="ARBA00023136"/>
    </source>
</evidence>
<reference evidence="17" key="1">
    <citation type="submission" date="2012-01" db="EMBL/GenBank/DDBJ databases">
        <authorList>
            <person name="Walter R."/>
            <person name="Schartl M."/>
            <person name="Warren W."/>
        </authorList>
    </citation>
    <scope>NUCLEOTIDE SEQUENCE [LARGE SCALE GENOMIC DNA]</scope>
    <source>
        <strain evidence="17">JP 163 A</strain>
    </source>
</reference>
<evidence type="ECO:0000313" key="17">
    <source>
        <dbReference type="Proteomes" id="UP000002852"/>
    </source>
</evidence>
<organism evidence="16 17">
    <name type="scientific">Xiphophorus maculatus</name>
    <name type="common">Southern platyfish</name>
    <name type="synonym">Platypoecilus maculatus</name>
    <dbReference type="NCBI Taxonomy" id="8083"/>
    <lineage>
        <taxon>Eukaryota</taxon>
        <taxon>Metazoa</taxon>
        <taxon>Chordata</taxon>
        <taxon>Craniata</taxon>
        <taxon>Vertebrata</taxon>
        <taxon>Euteleostomi</taxon>
        <taxon>Actinopterygii</taxon>
        <taxon>Neopterygii</taxon>
        <taxon>Teleostei</taxon>
        <taxon>Neoteleostei</taxon>
        <taxon>Acanthomorphata</taxon>
        <taxon>Ovalentaria</taxon>
        <taxon>Atherinomorphae</taxon>
        <taxon>Cyprinodontiformes</taxon>
        <taxon>Poeciliidae</taxon>
        <taxon>Poeciliinae</taxon>
        <taxon>Xiphophorus</taxon>
    </lineage>
</organism>
<feature type="transmembrane region" description="Helical" evidence="15">
    <location>
        <begin position="53"/>
        <end position="72"/>
    </location>
</feature>
<keyword evidence="5 15" id="KW-0812">Transmembrane</keyword>
<keyword evidence="8" id="KW-0406">Ion transport</keyword>
<evidence type="ECO:0000256" key="8">
    <source>
        <dbReference type="ARBA" id="ARBA00023065"/>
    </source>
</evidence>
<dbReference type="InterPro" id="IPR038377">
    <property type="entry name" value="Na/Glc_symporter_sf"/>
</dbReference>
<dbReference type="Pfam" id="PF00474">
    <property type="entry name" value="SSF"/>
    <property type="match status" value="1"/>
</dbReference>
<feature type="transmembrane region" description="Helical" evidence="15">
    <location>
        <begin position="257"/>
        <end position="280"/>
    </location>
</feature>
<dbReference type="Ensembl" id="ENSXMAT00000025834.1">
    <property type="protein sequence ID" value="ENSXMAP00000031465.1"/>
    <property type="gene ID" value="ENSXMAG00000008881.2"/>
</dbReference>
<evidence type="ECO:0000256" key="3">
    <source>
        <dbReference type="ARBA" id="ARBA00022448"/>
    </source>
</evidence>
<evidence type="ECO:0000256" key="7">
    <source>
        <dbReference type="ARBA" id="ARBA00023053"/>
    </source>
</evidence>
<comment type="subcellular location">
    <subcellularLocation>
        <location evidence="1">Cell membrane</location>
        <topology evidence="1">Multi-pass membrane protein</topology>
    </subcellularLocation>
</comment>
<feature type="transmembrane region" description="Helical" evidence="15">
    <location>
        <begin position="84"/>
        <end position="107"/>
    </location>
</feature>
<feature type="transmembrane region" description="Helical" evidence="15">
    <location>
        <begin position="217"/>
        <end position="236"/>
    </location>
</feature>
<evidence type="ECO:0000256" key="12">
    <source>
        <dbReference type="ARBA" id="ARBA00036099"/>
    </source>
</evidence>
<evidence type="ECO:0000256" key="6">
    <source>
        <dbReference type="ARBA" id="ARBA00022989"/>
    </source>
</evidence>
<dbReference type="GO" id="GO:0015293">
    <property type="term" value="F:symporter activity"/>
    <property type="evidence" value="ECO:0007669"/>
    <property type="project" value="TreeGrafter"/>
</dbReference>
<protein>
    <submittedName>
        <fullName evidence="16">Solute carrier family 5 member 6a</fullName>
    </submittedName>
</protein>
<dbReference type="InterPro" id="IPR001734">
    <property type="entry name" value="Na/solute_symporter"/>
</dbReference>
<evidence type="ECO:0000256" key="4">
    <source>
        <dbReference type="ARBA" id="ARBA00022475"/>
    </source>
</evidence>
<feature type="transmembrane region" description="Helical" evidence="15">
    <location>
        <begin position="389"/>
        <end position="414"/>
    </location>
</feature>
<reference evidence="17" key="2">
    <citation type="journal article" date="2013" name="Nat. Genet.">
        <title>The genome of the platyfish, Xiphophorus maculatus, provides insights into evolutionary adaptation and several complex traits.</title>
        <authorList>
            <person name="Schartl M."/>
            <person name="Walter R.B."/>
            <person name="Shen Y."/>
            <person name="Garcia T."/>
            <person name="Catchen J."/>
            <person name="Amores A."/>
            <person name="Braasch I."/>
            <person name="Chalopin D."/>
            <person name="Volff J.N."/>
            <person name="Lesch K.P."/>
            <person name="Bisazza A."/>
            <person name="Minx P."/>
            <person name="Hillier L."/>
            <person name="Wilson R.K."/>
            <person name="Fuerstenberg S."/>
            <person name="Boore J."/>
            <person name="Searle S."/>
            <person name="Postlethwait J.H."/>
            <person name="Warren W.C."/>
        </authorList>
    </citation>
    <scope>NUCLEOTIDE SEQUENCE [LARGE SCALE GENOMIC DNA]</scope>
    <source>
        <strain evidence="17">JP 163 A</strain>
    </source>
</reference>
<reference evidence="16" key="4">
    <citation type="submission" date="2025-09" db="UniProtKB">
        <authorList>
            <consortium name="Ensembl"/>
        </authorList>
    </citation>
    <scope>IDENTIFICATION</scope>
    <source>
        <strain evidence="16">JP 163 A</strain>
    </source>
</reference>
<feature type="transmembrane region" description="Helical" evidence="15">
    <location>
        <begin position="14"/>
        <end position="33"/>
    </location>
</feature>
<keyword evidence="17" id="KW-1185">Reference proteome</keyword>
<name>A0A3B5QMN2_XIPMA</name>
<feature type="compositionally biased region" description="Basic and acidic residues" evidence="14">
    <location>
        <begin position="600"/>
        <end position="626"/>
    </location>
</feature>
<feature type="transmembrane region" description="Helical" evidence="15">
    <location>
        <begin position="317"/>
        <end position="340"/>
    </location>
</feature>
<feature type="transmembrane region" description="Helical" evidence="15">
    <location>
        <begin position="360"/>
        <end position="383"/>
    </location>
</feature>
<dbReference type="GO" id="GO:0015075">
    <property type="term" value="F:monoatomic ion transmembrane transporter activity"/>
    <property type="evidence" value="ECO:0007669"/>
    <property type="project" value="UniProtKB-ARBA"/>
</dbReference>
<dbReference type="GeneTree" id="ENSGT00940000155731"/>
<evidence type="ECO:0000313" key="16">
    <source>
        <dbReference type="Ensembl" id="ENSXMAP00000031465.1"/>
    </source>
</evidence>
<keyword evidence="10" id="KW-0325">Glycoprotein</keyword>
<dbReference type="PROSITE" id="PS00456">
    <property type="entry name" value="NA_SOLUT_SYMP_1"/>
    <property type="match status" value="1"/>
</dbReference>
<dbReference type="PANTHER" id="PTHR42985">
    <property type="entry name" value="SODIUM-COUPLED MONOCARBOXYLATE TRANSPORTER"/>
    <property type="match status" value="1"/>
</dbReference>
<keyword evidence="4" id="KW-1003">Cell membrane</keyword>
<dbReference type="Gene3D" id="1.20.1730.10">
    <property type="entry name" value="Sodium/glucose cotransporter"/>
    <property type="match status" value="1"/>
</dbReference>
<evidence type="ECO:0000256" key="1">
    <source>
        <dbReference type="ARBA" id="ARBA00004651"/>
    </source>
</evidence>